<evidence type="ECO:0000313" key="1">
    <source>
        <dbReference type="EMBL" id="EPE93675.1"/>
    </source>
</evidence>
<keyword evidence="1" id="KW-0614">Plasmid</keyword>
<accession>S3H5Z5</accession>
<dbReference type="EMBL" id="AEYE02000038">
    <property type="protein sequence ID" value="EPE93675.1"/>
    <property type="molecule type" value="Genomic_DNA"/>
</dbReference>
<dbReference type="AlphaFoldDB" id="S3H5Z5"/>
<comment type="caution">
    <text evidence="1">The sequence shown here is derived from an EMBL/GenBank/DDBJ whole genome shotgun (WGS) entry which is preliminary data.</text>
</comment>
<organism evidence="1 2">
    <name type="scientific">Rhizobium grahamii CCGE 502</name>
    <dbReference type="NCBI Taxonomy" id="990285"/>
    <lineage>
        <taxon>Bacteria</taxon>
        <taxon>Pseudomonadati</taxon>
        <taxon>Pseudomonadota</taxon>
        <taxon>Alphaproteobacteria</taxon>
        <taxon>Hyphomicrobiales</taxon>
        <taxon>Rhizobiaceae</taxon>
        <taxon>Rhizobium/Agrobacterium group</taxon>
        <taxon>Rhizobium</taxon>
    </lineage>
</organism>
<dbReference type="Proteomes" id="UP000014411">
    <property type="component" value="Unassembled WGS sequence"/>
</dbReference>
<evidence type="ECO:0000313" key="2">
    <source>
        <dbReference type="Proteomes" id="UP000014411"/>
    </source>
</evidence>
<proteinExistence type="predicted"/>
<gene>
    <name evidence="1" type="ORF">RGCCGE502_32781</name>
</gene>
<name>S3H5Z5_9HYPH</name>
<geneLocation type="plasmid" evidence="1">
    <name>pRg502a</name>
</geneLocation>
<dbReference type="HOGENOM" id="CLU_2828247_0_0_5"/>
<keyword evidence="2" id="KW-1185">Reference proteome</keyword>
<sequence length="66" mass="7908">MCQTFEKAVHERHLGVEPRLDYDDIVDHCCRAWNRLIDRPWKIMSIGMLDWGASVMISTRWYKTIL</sequence>
<protein>
    <submittedName>
        <fullName evidence="1">Rhizobium fredii repetitive sequence RFRS9 25 kDa protein</fullName>
    </submittedName>
</protein>
<reference evidence="1 2" key="1">
    <citation type="journal article" date="2012" name="J. Bacteriol.">
        <title>Genome sequence of Rhizobium grahamii CCGE502, a broad-host-range symbiont with low nodulation competitiveness in Phaseolus vulgaris.</title>
        <authorList>
            <person name="Althabegoiti M.J."/>
            <person name="Lozano L."/>
            <person name="Torres-Tejerizo G."/>
            <person name="Ormeno-Orrillo E."/>
            <person name="Rogel M.A."/>
            <person name="Gonzalez V."/>
            <person name="Martinez-Romero E."/>
        </authorList>
    </citation>
    <scope>NUCLEOTIDE SEQUENCE [LARGE SCALE GENOMIC DNA]</scope>
    <source>
        <strain evidence="1 2">CCGE 502</strain>
        <plasmid evidence="1">pRg502a</plasmid>
    </source>
</reference>